<keyword evidence="2" id="KW-1185">Reference proteome</keyword>
<organism evidence="1 2">
    <name type="scientific">Brachionus plicatilis</name>
    <name type="common">Marine rotifer</name>
    <name type="synonym">Brachionus muelleri</name>
    <dbReference type="NCBI Taxonomy" id="10195"/>
    <lineage>
        <taxon>Eukaryota</taxon>
        <taxon>Metazoa</taxon>
        <taxon>Spiralia</taxon>
        <taxon>Gnathifera</taxon>
        <taxon>Rotifera</taxon>
        <taxon>Eurotatoria</taxon>
        <taxon>Monogononta</taxon>
        <taxon>Pseudotrocha</taxon>
        <taxon>Ploima</taxon>
        <taxon>Brachionidae</taxon>
        <taxon>Brachionus</taxon>
    </lineage>
</organism>
<protein>
    <submittedName>
        <fullName evidence="1">Uncharacterized protein</fullName>
    </submittedName>
</protein>
<reference evidence="1 2" key="1">
    <citation type="journal article" date="2018" name="Sci. Rep.">
        <title>Genomic signatures of local adaptation to the degree of environmental predictability in rotifers.</title>
        <authorList>
            <person name="Franch-Gras L."/>
            <person name="Hahn C."/>
            <person name="Garcia-Roger E.M."/>
            <person name="Carmona M.J."/>
            <person name="Serra M."/>
            <person name="Gomez A."/>
        </authorList>
    </citation>
    <scope>NUCLEOTIDE SEQUENCE [LARGE SCALE GENOMIC DNA]</scope>
    <source>
        <strain evidence="1">HYR1</strain>
    </source>
</reference>
<name>A0A3M7PR86_BRAPC</name>
<dbReference type="Proteomes" id="UP000276133">
    <property type="component" value="Unassembled WGS sequence"/>
</dbReference>
<accession>A0A3M7PR86</accession>
<gene>
    <name evidence="1" type="ORF">BpHYR1_002421</name>
</gene>
<sequence>MKENKTFGSVIISISNSVILKIADIENSISMILRKFKYSVIPKYHSRQKPSVTPLQAMALT</sequence>
<dbReference type="AlphaFoldDB" id="A0A3M7PR86"/>
<evidence type="ECO:0000313" key="2">
    <source>
        <dbReference type="Proteomes" id="UP000276133"/>
    </source>
</evidence>
<comment type="caution">
    <text evidence="1">The sequence shown here is derived from an EMBL/GenBank/DDBJ whole genome shotgun (WGS) entry which is preliminary data.</text>
</comment>
<proteinExistence type="predicted"/>
<evidence type="ECO:0000313" key="1">
    <source>
        <dbReference type="EMBL" id="RNA01534.1"/>
    </source>
</evidence>
<dbReference type="EMBL" id="REGN01009284">
    <property type="protein sequence ID" value="RNA01534.1"/>
    <property type="molecule type" value="Genomic_DNA"/>
</dbReference>